<dbReference type="AlphaFoldDB" id="C5FPI9"/>
<gene>
    <name evidence="1" type="ORF">MCYG_04324</name>
</gene>
<organism evidence="1 2">
    <name type="scientific">Arthroderma otae (strain ATCC MYA-4605 / CBS 113480)</name>
    <name type="common">Microsporum canis</name>
    <dbReference type="NCBI Taxonomy" id="554155"/>
    <lineage>
        <taxon>Eukaryota</taxon>
        <taxon>Fungi</taxon>
        <taxon>Dikarya</taxon>
        <taxon>Ascomycota</taxon>
        <taxon>Pezizomycotina</taxon>
        <taxon>Eurotiomycetes</taxon>
        <taxon>Eurotiomycetidae</taxon>
        <taxon>Onygenales</taxon>
        <taxon>Arthrodermataceae</taxon>
        <taxon>Microsporum</taxon>
    </lineage>
</organism>
<protein>
    <recommendedName>
        <fullName evidence="3">Ricin B lectin domain-containing protein</fullName>
    </recommendedName>
</protein>
<dbReference type="RefSeq" id="XP_002846587.1">
    <property type="nucleotide sequence ID" value="XM_002846541.1"/>
</dbReference>
<dbReference type="Proteomes" id="UP000002035">
    <property type="component" value="Unassembled WGS sequence"/>
</dbReference>
<keyword evidence="2" id="KW-1185">Reference proteome</keyword>
<name>C5FPI9_ARTOC</name>
<reference evidence="2" key="1">
    <citation type="journal article" date="2012" name="MBio">
        <title>Comparative genome analysis of Trichophyton rubrum and related dermatophytes reveals candidate genes involved in infection.</title>
        <authorList>
            <person name="Martinez D.A."/>
            <person name="Oliver B.G."/>
            <person name="Graeser Y."/>
            <person name="Goldberg J.M."/>
            <person name="Li W."/>
            <person name="Martinez-Rossi N.M."/>
            <person name="Monod M."/>
            <person name="Shelest E."/>
            <person name="Barton R.C."/>
            <person name="Birch E."/>
            <person name="Brakhage A.A."/>
            <person name="Chen Z."/>
            <person name="Gurr S.J."/>
            <person name="Heiman D."/>
            <person name="Heitman J."/>
            <person name="Kosti I."/>
            <person name="Rossi A."/>
            <person name="Saif S."/>
            <person name="Samalova M."/>
            <person name="Saunders C.W."/>
            <person name="Shea T."/>
            <person name="Summerbell R.C."/>
            <person name="Xu J."/>
            <person name="Young S."/>
            <person name="Zeng Q."/>
            <person name="Birren B.W."/>
            <person name="Cuomo C.A."/>
            <person name="White T.C."/>
        </authorList>
    </citation>
    <scope>NUCLEOTIDE SEQUENCE [LARGE SCALE GENOMIC DNA]</scope>
    <source>
        <strain evidence="2">ATCC MYA-4605 / CBS 113480</strain>
    </source>
</reference>
<proteinExistence type="predicted"/>
<dbReference type="GeneID" id="9225994"/>
<dbReference type="HOGENOM" id="CLU_103062_0_0_1"/>
<dbReference type="VEuPathDB" id="FungiDB:MCYG_04324"/>
<accession>C5FPI9</accession>
<evidence type="ECO:0000313" key="1">
    <source>
        <dbReference type="EMBL" id="EEQ31505.1"/>
    </source>
</evidence>
<evidence type="ECO:0000313" key="2">
    <source>
        <dbReference type="Proteomes" id="UP000002035"/>
    </source>
</evidence>
<evidence type="ECO:0008006" key="3">
    <source>
        <dbReference type="Google" id="ProtNLM"/>
    </source>
</evidence>
<sequence>MTDALDASVVYINLDSSLGNGVVTFSRNATQHWYFNTFGEPLSGWVVVRDSNSGRFIHFPQIEDGAVAAVTEASVSGGKITLSTRNGTVTISSGDLSGKGLLWTVEPFSDQNPTRALKLRKAAAGAHQIFKLDKLPEPRR</sequence>
<dbReference type="EMBL" id="DS995704">
    <property type="protein sequence ID" value="EEQ31505.1"/>
    <property type="molecule type" value="Genomic_DNA"/>
</dbReference>